<dbReference type="PANTHER" id="PTHR10098">
    <property type="entry name" value="RAPSYN-RELATED"/>
    <property type="match status" value="1"/>
</dbReference>
<dbReference type="EMBL" id="LUUJ01000066">
    <property type="protein sequence ID" value="OAI17706.1"/>
    <property type="molecule type" value="Genomic_DNA"/>
</dbReference>
<dbReference type="OrthoDB" id="5558589at2"/>
<dbReference type="PROSITE" id="PS51257">
    <property type="entry name" value="PROKAR_LIPOPROTEIN"/>
    <property type="match status" value="1"/>
</dbReference>
<dbReference type="SMART" id="SM00028">
    <property type="entry name" value="TPR"/>
    <property type="match status" value="9"/>
</dbReference>
<feature type="repeat" description="TPR" evidence="1">
    <location>
        <begin position="258"/>
        <end position="291"/>
    </location>
</feature>
<comment type="caution">
    <text evidence="3">The sequence shown here is derived from an EMBL/GenBank/DDBJ whole genome shotgun (WGS) entry which is preliminary data.</text>
</comment>
<sequence>MSAVLGRSGLPRAFLALGLCWLASGCNLLQMQTSDNADYPDDADAPAVAGSVWLSPAQRLRDLGYREYQAQNYALALSHYRQALDLAANTESAAFAGDLFYKIGRTQLKLQQFEQAAAAFENGLQQFDSTHDSELAILHNMLGTTYRKLSLIDKARTHLDQALALRRRLADGLGEARTLGNLGLTYLAQGRYAKALEIYRQAQQRFAELDRVPAHDAGTILNNIGSVYAEMGQYGKALAYQQQALALFQSAGGQADIASAYHNLGYVYAEQKNHQAAIEAFERAIAIRSQLDDRFGVAETRNNLGLALSDRQNHQQALAVLASALEVLQQLGTRKPIGATHDSIGSVYARSGDFAAAFNAYLQALAIWRETDDRDNARITLGNIGALFERSGQPALAIAFYKQSVNISERIRNDLKALPEQDQKAYLARVQGFYRSLADLLLRQDRVIEAQQVLDLLKVQEAADFLGPVRGNQTTGQGVAELPAEQDILKNYAALEQQAITTGQALAALDKLDRARWSPEQRQQWQELDRQQRSLQRAFANFIDSDDIRALVGQLGREARSQMPALAQLRPLQDNLARLGGQTVLLYPLVLPDRLEIVLANAFSPPLHVSVPVGHEVLNRAVADFRSALSRRQGDVEQRAQALYAWLVKPIERHLQQIGAKTVLYAPDGVLRYVPLAALHDGRQWLAERFNSVNITAFSLAELETRPIREPKLLAAAFASGDYDFTLGDRHFAFAGLPFAGAEVNDLAALYPGALKLVDRNFSTDAVVPELNRYNIVHFATHAALVSGKPDESFILFGNGERVTVDQVKYEWSLRNVDLIALSACETALGSLLGQGEEILGLGFLMESAGARATLASLWSVDDGGTQALMNRFYRALKQSGASKAEALRQAQLAMIAGAAGGKAGDGRGVELDGGGSVSFKHPYYWAPFILIGNGL</sequence>
<organism evidence="3 4">
    <name type="scientific">Methylomonas koyamae</name>
    <dbReference type="NCBI Taxonomy" id="702114"/>
    <lineage>
        <taxon>Bacteria</taxon>
        <taxon>Pseudomonadati</taxon>
        <taxon>Pseudomonadota</taxon>
        <taxon>Gammaproteobacteria</taxon>
        <taxon>Methylococcales</taxon>
        <taxon>Methylococcaceae</taxon>
        <taxon>Methylomonas</taxon>
    </lineage>
</organism>
<reference evidence="3 4" key="1">
    <citation type="submission" date="2016-03" db="EMBL/GenBank/DDBJ databases">
        <authorList>
            <person name="Ploux O."/>
        </authorList>
    </citation>
    <scope>NUCLEOTIDE SEQUENCE [LARGE SCALE GENOMIC DNA]</scope>
    <source>
        <strain evidence="3 4">R-45378</strain>
    </source>
</reference>
<protein>
    <recommendedName>
        <fullName evidence="2">CHAT domain-containing protein</fullName>
    </recommendedName>
</protein>
<gene>
    <name evidence="3" type="ORF">A1507_10735</name>
</gene>
<feature type="repeat" description="TPR" evidence="1">
    <location>
        <begin position="218"/>
        <end position="251"/>
    </location>
</feature>
<dbReference type="InterPro" id="IPR011990">
    <property type="entry name" value="TPR-like_helical_dom_sf"/>
</dbReference>
<dbReference type="SUPFAM" id="SSF48452">
    <property type="entry name" value="TPR-like"/>
    <property type="match status" value="2"/>
</dbReference>
<dbReference type="RefSeq" id="WP_082877612.1">
    <property type="nucleotide sequence ID" value="NZ_LUUJ01000066.1"/>
</dbReference>
<feature type="repeat" description="TPR" evidence="1">
    <location>
        <begin position="176"/>
        <end position="209"/>
    </location>
</feature>
<dbReference type="Proteomes" id="UP000077857">
    <property type="component" value="Unassembled WGS sequence"/>
</dbReference>
<dbReference type="AlphaFoldDB" id="A0A177NHX0"/>
<name>A0A177NHX0_9GAMM</name>
<dbReference type="Pfam" id="PF13374">
    <property type="entry name" value="TPR_10"/>
    <property type="match status" value="1"/>
</dbReference>
<dbReference type="PROSITE" id="PS50293">
    <property type="entry name" value="TPR_REGION"/>
    <property type="match status" value="1"/>
</dbReference>
<feature type="repeat" description="TPR" evidence="1">
    <location>
        <begin position="57"/>
        <end position="90"/>
    </location>
</feature>
<dbReference type="PANTHER" id="PTHR10098:SF108">
    <property type="entry name" value="TETRATRICOPEPTIDE REPEAT PROTEIN 28"/>
    <property type="match status" value="1"/>
</dbReference>
<proteinExistence type="predicted"/>
<dbReference type="PROSITE" id="PS50005">
    <property type="entry name" value="TPR"/>
    <property type="match status" value="4"/>
</dbReference>
<dbReference type="Pfam" id="PF13424">
    <property type="entry name" value="TPR_12"/>
    <property type="match status" value="3"/>
</dbReference>
<evidence type="ECO:0000259" key="2">
    <source>
        <dbReference type="Pfam" id="PF12770"/>
    </source>
</evidence>
<keyword evidence="1" id="KW-0802">TPR repeat</keyword>
<dbReference type="Pfam" id="PF12770">
    <property type="entry name" value="CHAT"/>
    <property type="match status" value="1"/>
</dbReference>
<dbReference type="Gene3D" id="1.25.40.10">
    <property type="entry name" value="Tetratricopeptide repeat domain"/>
    <property type="match status" value="3"/>
</dbReference>
<evidence type="ECO:0000313" key="4">
    <source>
        <dbReference type="Proteomes" id="UP000077857"/>
    </source>
</evidence>
<evidence type="ECO:0000256" key="1">
    <source>
        <dbReference type="PROSITE-ProRule" id="PRU00339"/>
    </source>
</evidence>
<evidence type="ECO:0000313" key="3">
    <source>
        <dbReference type="EMBL" id="OAI17706.1"/>
    </source>
</evidence>
<feature type="domain" description="CHAT" evidence="2">
    <location>
        <begin position="639"/>
        <end position="934"/>
    </location>
</feature>
<dbReference type="InterPro" id="IPR024983">
    <property type="entry name" value="CHAT_dom"/>
</dbReference>
<accession>A0A177NHX0</accession>
<dbReference type="InterPro" id="IPR019734">
    <property type="entry name" value="TPR_rpt"/>
</dbReference>